<dbReference type="Pfam" id="PF17648">
    <property type="entry name" value="Luciferase"/>
    <property type="match status" value="1"/>
</dbReference>
<evidence type="ECO:0000313" key="3">
    <source>
        <dbReference type="EMBL" id="KAF1996208.1"/>
    </source>
</evidence>
<feature type="transmembrane region" description="Helical" evidence="1">
    <location>
        <begin position="12"/>
        <end position="30"/>
    </location>
</feature>
<feature type="domain" description="Luciferase" evidence="2">
    <location>
        <begin position="169"/>
        <end position="245"/>
    </location>
</feature>
<dbReference type="Proteomes" id="UP000799779">
    <property type="component" value="Unassembled WGS sequence"/>
</dbReference>
<dbReference type="InterPro" id="IPR048273">
    <property type="entry name" value="Luciferase"/>
</dbReference>
<protein>
    <recommendedName>
        <fullName evidence="2">Luciferase domain-containing protein</fullName>
    </recommendedName>
</protein>
<dbReference type="OrthoDB" id="5358398at2759"/>
<dbReference type="PANTHER" id="PTHR38695:SF1">
    <property type="entry name" value="AMINO ACID PERMEASE_ SLC12A DOMAIN-CONTAINING PROTEIN"/>
    <property type="match status" value="1"/>
</dbReference>
<dbReference type="PANTHER" id="PTHR38695">
    <property type="entry name" value="AMINO ACID PERMEASE_ SLC12A DOMAIN-CONTAINING PROTEIN"/>
    <property type="match status" value="1"/>
</dbReference>
<keyword evidence="1" id="KW-0472">Membrane</keyword>
<accession>A0A6A5W559</accession>
<dbReference type="AlphaFoldDB" id="A0A6A5W559"/>
<reference evidence="3" key="1">
    <citation type="journal article" date="2020" name="Stud. Mycol.">
        <title>101 Dothideomycetes genomes: a test case for predicting lifestyles and emergence of pathogens.</title>
        <authorList>
            <person name="Haridas S."/>
            <person name="Albert R."/>
            <person name="Binder M."/>
            <person name="Bloem J."/>
            <person name="Labutti K."/>
            <person name="Salamov A."/>
            <person name="Andreopoulos B."/>
            <person name="Baker S."/>
            <person name="Barry K."/>
            <person name="Bills G."/>
            <person name="Bluhm B."/>
            <person name="Cannon C."/>
            <person name="Castanera R."/>
            <person name="Culley D."/>
            <person name="Daum C."/>
            <person name="Ezra D."/>
            <person name="Gonzalez J."/>
            <person name="Henrissat B."/>
            <person name="Kuo A."/>
            <person name="Liang C."/>
            <person name="Lipzen A."/>
            <person name="Lutzoni F."/>
            <person name="Magnuson J."/>
            <person name="Mondo S."/>
            <person name="Nolan M."/>
            <person name="Ohm R."/>
            <person name="Pangilinan J."/>
            <person name="Park H.-J."/>
            <person name="Ramirez L."/>
            <person name="Alfaro M."/>
            <person name="Sun H."/>
            <person name="Tritt A."/>
            <person name="Yoshinaga Y."/>
            <person name="Zwiers L.-H."/>
            <person name="Turgeon B."/>
            <person name="Goodwin S."/>
            <person name="Spatafora J."/>
            <person name="Crous P."/>
            <person name="Grigoriev I."/>
        </authorList>
    </citation>
    <scope>NUCLEOTIDE SEQUENCE</scope>
    <source>
        <strain evidence="3">CBS 123094</strain>
    </source>
</reference>
<proteinExistence type="predicted"/>
<name>A0A6A5W559_9PLEO</name>
<evidence type="ECO:0000256" key="1">
    <source>
        <dbReference type="SAM" id="Phobius"/>
    </source>
</evidence>
<keyword evidence="1" id="KW-1133">Transmembrane helix</keyword>
<dbReference type="InterPro" id="IPR040841">
    <property type="entry name" value="Luciferase_dom"/>
</dbReference>
<keyword evidence="4" id="KW-1185">Reference proteome</keyword>
<sequence>MALSAQEWDARQLYQLTAVLASGMILALAVDDYQTFISYGPGGLPHNVIGWIGARVLALVSREQLSPSIYDNKSLPYADEPGCLLPGFPPRRTPPRPQLGKHVVPQRQLQQLPGADIKAKFIERYSQLGEQAQAKGLVELRKSVLEREHTAFFVSPAVKGNTIVEDTKGEFSHVHTGIDATCHVILHPSDCKAVLEAGWGQRHGLAGVTLLKKIAGVSLPVTYILIYAPRTEAEVEVVLTIVEASISFMTRTRQELE</sequence>
<gene>
    <name evidence="3" type="ORF">P154DRAFT_525777</name>
</gene>
<dbReference type="EMBL" id="ML977628">
    <property type="protein sequence ID" value="KAF1996208.1"/>
    <property type="molecule type" value="Genomic_DNA"/>
</dbReference>
<evidence type="ECO:0000313" key="4">
    <source>
        <dbReference type="Proteomes" id="UP000799779"/>
    </source>
</evidence>
<organism evidence="3 4">
    <name type="scientific">Amniculicola lignicola CBS 123094</name>
    <dbReference type="NCBI Taxonomy" id="1392246"/>
    <lineage>
        <taxon>Eukaryota</taxon>
        <taxon>Fungi</taxon>
        <taxon>Dikarya</taxon>
        <taxon>Ascomycota</taxon>
        <taxon>Pezizomycotina</taxon>
        <taxon>Dothideomycetes</taxon>
        <taxon>Pleosporomycetidae</taxon>
        <taxon>Pleosporales</taxon>
        <taxon>Amniculicolaceae</taxon>
        <taxon>Amniculicola</taxon>
    </lineage>
</organism>
<keyword evidence="1" id="KW-0812">Transmembrane</keyword>
<evidence type="ECO:0000259" key="2">
    <source>
        <dbReference type="Pfam" id="PF17648"/>
    </source>
</evidence>